<evidence type="ECO:0000256" key="7">
    <source>
        <dbReference type="HAMAP-Rule" id="MF_02065"/>
    </source>
</evidence>
<evidence type="ECO:0000313" key="9">
    <source>
        <dbReference type="Proteomes" id="UP000179010"/>
    </source>
</evidence>
<evidence type="ECO:0000256" key="1">
    <source>
        <dbReference type="ARBA" id="ARBA00022475"/>
    </source>
</evidence>
<dbReference type="CDD" id="cd08010">
    <property type="entry name" value="MltG_like"/>
    <property type="match status" value="1"/>
</dbReference>
<dbReference type="GO" id="GO:0009252">
    <property type="term" value="P:peptidoglycan biosynthetic process"/>
    <property type="evidence" value="ECO:0007669"/>
    <property type="project" value="UniProtKB-UniRule"/>
</dbReference>
<evidence type="ECO:0000256" key="3">
    <source>
        <dbReference type="ARBA" id="ARBA00022989"/>
    </source>
</evidence>
<evidence type="ECO:0000256" key="6">
    <source>
        <dbReference type="ARBA" id="ARBA00023316"/>
    </source>
</evidence>
<name>A0A1F4PN15_UNCK3</name>
<comment type="caution">
    <text evidence="8">The sequence shown here is derived from an EMBL/GenBank/DDBJ whole genome shotgun (WGS) entry which is preliminary data.</text>
</comment>
<gene>
    <name evidence="7" type="primary">mltG</name>
    <name evidence="8" type="ORF">A2994_00510</name>
</gene>
<dbReference type="NCBIfam" id="TIGR00247">
    <property type="entry name" value="endolytic transglycosylase MltG"/>
    <property type="match status" value="1"/>
</dbReference>
<comment type="catalytic activity">
    <reaction evidence="7">
        <text>a peptidoglycan chain = a peptidoglycan chain with N-acetyl-1,6-anhydromuramyl-[peptide] at the reducing end + a peptidoglycan chain with N-acetylglucosamine at the non-reducing end.</text>
        <dbReference type="EC" id="4.2.2.29"/>
    </reaction>
</comment>
<organism evidence="8 9">
    <name type="scientific">candidate division Kazan bacterium RIFCSPLOWO2_01_FULL_48_13</name>
    <dbReference type="NCBI Taxonomy" id="1798539"/>
    <lineage>
        <taxon>Bacteria</taxon>
        <taxon>Bacteria division Kazan-3B-28</taxon>
    </lineage>
</organism>
<keyword evidence="5 7" id="KW-0456">Lyase</keyword>
<protein>
    <recommendedName>
        <fullName evidence="7">Endolytic murein transglycosylase</fullName>
        <ecNumber evidence="7">4.2.2.29</ecNumber>
    </recommendedName>
    <alternativeName>
        <fullName evidence="7">Peptidoglycan lytic transglycosylase</fullName>
    </alternativeName>
    <alternativeName>
        <fullName evidence="7">Peptidoglycan polymerization terminase</fullName>
    </alternativeName>
</protein>
<feature type="transmembrane region" description="Helical" evidence="7">
    <location>
        <begin position="6"/>
        <end position="30"/>
    </location>
</feature>
<dbReference type="GO" id="GO:0008932">
    <property type="term" value="F:lytic endotransglycosylase activity"/>
    <property type="evidence" value="ECO:0007669"/>
    <property type="project" value="UniProtKB-UniRule"/>
</dbReference>
<keyword evidence="3 7" id="KW-1133">Transmembrane helix</keyword>
<evidence type="ECO:0000256" key="2">
    <source>
        <dbReference type="ARBA" id="ARBA00022692"/>
    </source>
</evidence>
<reference evidence="8 9" key="1">
    <citation type="journal article" date="2016" name="Nat. Commun.">
        <title>Thousands of microbial genomes shed light on interconnected biogeochemical processes in an aquifer system.</title>
        <authorList>
            <person name="Anantharaman K."/>
            <person name="Brown C.T."/>
            <person name="Hug L.A."/>
            <person name="Sharon I."/>
            <person name="Castelle C.J."/>
            <person name="Probst A.J."/>
            <person name="Thomas B.C."/>
            <person name="Singh A."/>
            <person name="Wilkins M.J."/>
            <person name="Karaoz U."/>
            <person name="Brodie E.L."/>
            <person name="Williams K.H."/>
            <person name="Hubbard S.S."/>
            <person name="Banfield J.F."/>
        </authorList>
    </citation>
    <scope>NUCLEOTIDE SEQUENCE [LARGE SCALE GENOMIC DNA]</scope>
</reference>
<dbReference type="AlphaFoldDB" id="A0A1F4PN15"/>
<keyword evidence="6 7" id="KW-0961">Cell wall biogenesis/degradation</keyword>
<comment type="subcellular location">
    <subcellularLocation>
        <location evidence="7">Cell membrane</location>
        <topology evidence="7">Single-pass membrane protein</topology>
    </subcellularLocation>
</comment>
<dbReference type="STRING" id="1798539.A2994_00510"/>
<feature type="site" description="Important for catalytic activity" evidence="7">
    <location>
        <position position="224"/>
    </location>
</feature>
<dbReference type="PANTHER" id="PTHR30518">
    <property type="entry name" value="ENDOLYTIC MUREIN TRANSGLYCOSYLASE"/>
    <property type="match status" value="1"/>
</dbReference>
<proteinExistence type="inferred from homology"/>
<dbReference type="HAMAP" id="MF_02065">
    <property type="entry name" value="MltG"/>
    <property type="match status" value="1"/>
</dbReference>
<dbReference type="Proteomes" id="UP000179010">
    <property type="component" value="Unassembled WGS sequence"/>
</dbReference>
<dbReference type="Gene3D" id="3.30.1490.480">
    <property type="entry name" value="Endolytic murein transglycosylase"/>
    <property type="match status" value="1"/>
</dbReference>
<accession>A0A1F4PN15</accession>
<dbReference type="PANTHER" id="PTHR30518:SF2">
    <property type="entry name" value="ENDOLYTIC MUREIN TRANSGLYCOSYLASE"/>
    <property type="match status" value="1"/>
</dbReference>
<sequence length="336" mass="37317">MPRTYWIIAISLGAVVVAVAITLLVIWFPASSPGWLLARRAGSAVDQRFTVRSGETISVIADNLKAAGLIRSAWGFKLYLKLSGKVIVQPGLYQLSPAYPLPRVANIIASGSTANVTVTIPEGYTLAQIIDTLVAKEVAVATEFTAALKDFAPDYEFFKSKPADKSLEGFMFPDTYRLIKGEPTEAIRMMLDNFGVKYKDEIKPRLGDKNLYEVMIIASLVEKEAKTQTDREQITAVLYNRLEAGMRLDVDATVRYAINDWKKALTKEDLSIDSPYNTRRVSGLPPTPICNPGLAAIKAALNPPDSDYYYYLTDYDGITHYAKTLKEHTDNKLKYL</sequence>
<dbReference type="InterPro" id="IPR003770">
    <property type="entry name" value="MLTG-like"/>
</dbReference>
<evidence type="ECO:0000256" key="5">
    <source>
        <dbReference type="ARBA" id="ARBA00023239"/>
    </source>
</evidence>
<dbReference type="GO" id="GO:0071555">
    <property type="term" value="P:cell wall organization"/>
    <property type="evidence" value="ECO:0007669"/>
    <property type="project" value="UniProtKB-KW"/>
</dbReference>
<comment type="similarity">
    <text evidence="7">Belongs to the transglycosylase MltG family.</text>
</comment>
<keyword evidence="1 7" id="KW-1003">Cell membrane</keyword>
<evidence type="ECO:0000313" key="8">
    <source>
        <dbReference type="EMBL" id="OGB85077.1"/>
    </source>
</evidence>
<dbReference type="Pfam" id="PF02618">
    <property type="entry name" value="YceG"/>
    <property type="match status" value="1"/>
</dbReference>
<keyword evidence="4 7" id="KW-0472">Membrane</keyword>
<comment type="function">
    <text evidence="7">Functions as a peptidoglycan terminase that cleaves nascent peptidoglycan strands endolytically to terminate their elongation.</text>
</comment>
<dbReference type="EC" id="4.2.2.29" evidence="7"/>
<dbReference type="GO" id="GO:0005886">
    <property type="term" value="C:plasma membrane"/>
    <property type="evidence" value="ECO:0007669"/>
    <property type="project" value="UniProtKB-SubCell"/>
</dbReference>
<dbReference type="EMBL" id="METE01000011">
    <property type="protein sequence ID" value="OGB85077.1"/>
    <property type="molecule type" value="Genomic_DNA"/>
</dbReference>
<evidence type="ECO:0000256" key="4">
    <source>
        <dbReference type="ARBA" id="ARBA00023136"/>
    </source>
</evidence>
<keyword evidence="2 7" id="KW-0812">Transmembrane</keyword>